<dbReference type="Proteomes" id="UP001304671">
    <property type="component" value="Unassembled WGS sequence"/>
</dbReference>
<evidence type="ECO:0000313" key="5">
    <source>
        <dbReference type="EMBL" id="MEA5257753.1"/>
    </source>
</evidence>
<protein>
    <recommendedName>
        <fullName evidence="2">protein-tyrosine-phosphatase</fullName>
        <ecNumber evidence="2">3.1.3.48</ecNumber>
    </recommendedName>
</protein>
<dbReference type="SUPFAM" id="SSF89550">
    <property type="entry name" value="PHP domain-like"/>
    <property type="match status" value="1"/>
</dbReference>
<dbReference type="EMBL" id="JAYFUL010000009">
    <property type="protein sequence ID" value="MEA5257753.1"/>
    <property type="molecule type" value="Genomic_DNA"/>
</dbReference>
<dbReference type="Pfam" id="PF19567">
    <property type="entry name" value="CpsB_CapC"/>
    <property type="match status" value="1"/>
</dbReference>
<name>A0ABU5QL30_9BACT</name>
<evidence type="ECO:0000256" key="1">
    <source>
        <dbReference type="ARBA" id="ARBA00005750"/>
    </source>
</evidence>
<evidence type="ECO:0000256" key="2">
    <source>
        <dbReference type="ARBA" id="ARBA00013064"/>
    </source>
</evidence>
<keyword evidence="3 5" id="KW-0378">Hydrolase</keyword>
<dbReference type="PANTHER" id="PTHR39181">
    <property type="entry name" value="TYROSINE-PROTEIN PHOSPHATASE YWQE"/>
    <property type="match status" value="1"/>
</dbReference>
<organism evidence="5 6">
    <name type="scientific">Arcicella aquatica</name>
    <dbReference type="NCBI Taxonomy" id="217141"/>
    <lineage>
        <taxon>Bacteria</taxon>
        <taxon>Pseudomonadati</taxon>
        <taxon>Bacteroidota</taxon>
        <taxon>Cytophagia</taxon>
        <taxon>Cytophagales</taxon>
        <taxon>Flectobacillaceae</taxon>
        <taxon>Arcicella</taxon>
    </lineage>
</organism>
<proteinExistence type="inferred from homology"/>
<gene>
    <name evidence="5" type="ORF">VB264_08150</name>
</gene>
<dbReference type="PANTHER" id="PTHR39181:SF1">
    <property type="entry name" value="TYROSINE-PROTEIN PHOSPHATASE YWQE"/>
    <property type="match status" value="1"/>
</dbReference>
<dbReference type="RefSeq" id="WP_323248347.1">
    <property type="nucleotide sequence ID" value="NZ_JAYFUL010000009.1"/>
</dbReference>
<accession>A0ABU5QL30</accession>
<reference evidence="5 6" key="1">
    <citation type="submission" date="2023-12" db="EMBL/GenBank/DDBJ databases">
        <title>Novel species of the genus Arcicella isolated from rivers.</title>
        <authorList>
            <person name="Lu H."/>
        </authorList>
    </citation>
    <scope>NUCLEOTIDE SEQUENCE [LARGE SCALE GENOMIC DNA]</scope>
    <source>
        <strain evidence="5 6">LMG 21963</strain>
    </source>
</reference>
<comment type="similarity">
    <text evidence="1">Belongs to the metallo-dependent hydrolases superfamily. CpsB/CapC family.</text>
</comment>
<evidence type="ECO:0000256" key="3">
    <source>
        <dbReference type="ARBA" id="ARBA00022801"/>
    </source>
</evidence>
<dbReference type="Gene3D" id="3.20.20.140">
    <property type="entry name" value="Metal-dependent hydrolases"/>
    <property type="match status" value="1"/>
</dbReference>
<sequence length="246" mass="27796">MFSFFKKSSDTPKIVDFSFIGTDIHSHLIPGIDDGCASIEHSVACIQKLKELGFSKIITTPHIMAEVYPNTPEIINEGLTILKAALVEAGIDIEIEVGAEYKIDEQFTGLLETDNLLTFGDKYILVEFSFVAAPINLETIIFNLRTKGYRPIIAHPERYLYLSENLAKFEELKALGCHLQLNLMSLVNQYGPKANEIANKLLDMNLYEFMGTDLHRPDDVRILNKLLQSKSILNKLSKLRHLNEKV</sequence>
<dbReference type="InterPro" id="IPR016195">
    <property type="entry name" value="Pol/histidinol_Pase-like"/>
</dbReference>
<evidence type="ECO:0000256" key="4">
    <source>
        <dbReference type="ARBA" id="ARBA00051722"/>
    </source>
</evidence>
<dbReference type="GO" id="GO:0004725">
    <property type="term" value="F:protein tyrosine phosphatase activity"/>
    <property type="evidence" value="ECO:0007669"/>
    <property type="project" value="UniProtKB-EC"/>
</dbReference>
<comment type="caution">
    <text evidence="5">The sequence shown here is derived from an EMBL/GenBank/DDBJ whole genome shotgun (WGS) entry which is preliminary data.</text>
</comment>
<evidence type="ECO:0000313" key="6">
    <source>
        <dbReference type="Proteomes" id="UP001304671"/>
    </source>
</evidence>
<dbReference type="EC" id="3.1.3.48" evidence="2"/>
<keyword evidence="6" id="KW-1185">Reference proteome</keyword>
<dbReference type="InterPro" id="IPR016667">
    <property type="entry name" value="Caps_polysacc_synth_CpsB/CapC"/>
</dbReference>
<comment type="catalytic activity">
    <reaction evidence="4">
        <text>O-phospho-L-tyrosyl-[protein] + H2O = L-tyrosyl-[protein] + phosphate</text>
        <dbReference type="Rhea" id="RHEA:10684"/>
        <dbReference type="Rhea" id="RHEA-COMP:10136"/>
        <dbReference type="Rhea" id="RHEA-COMP:20101"/>
        <dbReference type="ChEBI" id="CHEBI:15377"/>
        <dbReference type="ChEBI" id="CHEBI:43474"/>
        <dbReference type="ChEBI" id="CHEBI:46858"/>
        <dbReference type="ChEBI" id="CHEBI:61978"/>
        <dbReference type="EC" id="3.1.3.48"/>
    </reaction>
</comment>